<dbReference type="AlphaFoldDB" id="A0A926DL72"/>
<dbReference type="PANTHER" id="PTHR46211">
    <property type="entry name" value="GLYCEROPHOSPHORYL DIESTER PHOSPHODIESTERASE"/>
    <property type="match status" value="1"/>
</dbReference>
<gene>
    <name evidence="2" type="ORF">H8698_05005</name>
</gene>
<organism evidence="2 3">
    <name type="scientific">Congzhengia minquanensis</name>
    <dbReference type="NCBI Taxonomy" id="2763657"/>
    <lineage>
        <taxon>Bacteria</taxon>
        <taxon>Bacillati</taxon>
        <taxon>Bacillota</taxon>
        <taxon>Clostridia</taxon>
        <taxon>Eubacteriales</taxon>
        <taxon>Oscillospiraceae</taxon>
        <taxon>Congzhengia</taxon>
    </lineage>
</organism>
<sequence length="240" mass="26783">MDTVRINHKNVLFIAHRGASCLETENTLAAFIAAGNRTYFGIETDVHITKDGKFILIHDDTTGRVAESDLVVEETDFSTLRTLPLKDTSGKCGRIDLRMPTLLEYIGICKKYEKTAVLELKNRIETEKIAEMVQEIQSAGYFENVIFISFYLENLMDLKTIAPSAAAQFLTSNEIDDKMIASLMQFKLDIDAKDSLLSPALVKQLHDSGIKVNCWTCDDANSAQSLIDMGVDMITTNCLE</sequence>
<dbReference type="Proteomes" id="UP000611762">
    <property type="component" value="Unassembled WGS sequence"/>
</dbReference>
<accession>A0A926DL72</accession>
<feature type="domain" description="GP-PDE" evidence="1">
    <location>
        <begin position="11"/>
        <end position="240"/>
    </location>
</feature>
<dbReference type="Gene3D" id="3.20.20.190">
    <property type="entry name" value="Phosphatidylinositol (PI) phosphodiesterase"/>
    <property type="match status" value="1"/>
</dbReference>
<dbReference type="InterPro" id="IPR017946">
    <property type="entry name" value="PLC-like_Pdiesterase_TIM-brl"/>
</dbReference>
<evidence type="ECO:0000313" key="3">
    <source>
        <dbReference type="Proteomes" id="UP000611762"/>
    </source>
</evidence>
<reference evidence="2" key="1">
    <citation type="submission" date="2020-08" db="EMBL/GenBank/DDBJ databases">
        <title>Genome public.</title>
        <authorList>
            <person name="Liu C."/>
            <person name="Sun Q."/>
        </authorList>
    </citation>
    <scope>NUCLEOTIDE SEQUENCE</scope>
    <source>
        <strain evidence="2">H8</strain>
    </source>
</reference>
<keyword evidence="3" id="KW-1185">Reference proteome</keyword>
<dbReference type="Pfam" id="PF03009">
    <property type="entry name" value="GDPD"/>
    <property type="match status" value="1"/>
</dbReference>
<dbReference type="PANTHER" id="PTHR46211:SF1">
    <property type="entry name" value="GLYCEROPHOSPHODIESTER PHOSPHODIESTERASE, CYTOPLASMIC"/>
    <property type="match status" value="1"/>
</dbReference>
<dbReference type="InterPro" id="IPR030395">
    <property type="entry name" value="GP_PDE_dom"/>
</dbReference>
<comment type="caution">
    <text evidence="2">The sequence shown here is derived from an EMBL/GenBank/DDBJ whole genome shotgun (WGS) entry which is preliminary data.</text>
</comment>
<evidence type="ECO:0000259" key="1">
    <source>
        <dbReference type="PROSITE" id="PS51704"/>
    </source>
</evidence>
<dbReference type="GO" id="GO:0006629">
    <property type="term" value="P:lipid metabolic process"/>
    <property type="evidence" value="ECO:0007669"/>
    <property type="project" value="InterPro"/>
</dbReference>
<dbReference type="EMBL" id="JACRSU010000001">
    <property type="protein sequence ID" value="MBC8540331.1"/>
    <property type="molecule type" value="Genomic_DNA"/>
</dbReference>
<dbReference type="RefSeq" id="WP_249311441.1">
    <property type="nucleotide sequence ID" value="NZ_JACRSU010000001.1"/>
</dbReference>
<proteinExistence type="predicted"/>
<dbReference type="GO" id="GO:0008081">
    <property type="term" value="F:phosphoric diester hydrolase activity"/>
    <property type="evidence" value="ECO:0007669"/>
    <property type="project" value="InterPro"/>
</dbReference>
<dbReference type="PROSITE" id="PS51704">
    <property type="entry name" value="GP_PDE"/>
    <property type="match status" value="1"/>
</dbReference>
<dbReference type="SUPFAM" id="SSF51695">
    <property type="entry name" value="PLC-like phosphodiesterases"/>
    <property type="match status" value="1"/>
</dbReference>
<evidence type="ECO:0000313" key="2">
    <source>
        <dbReference type="EMBL" id="MBC8540331.1"/>
    </source>
</evidence>
<protein>
    <recommendedName>
        <fullName evidence="1">GP-PDE domain-containing protein</fullName>
    </recommendedName>
</protein>
<name>A0A926DL72_9FIRM</name>